<dbReference type="EMBL" id="CDMZ01003076">
    <property type="protein sequence ID" value="CEM45015.1"/>
    <property type="molecule type" value="Genomic_DNA"/>
</dbReference>
<evidence type="ECO:0000313" key="1">
    <source>
        <dbReference type="EMBL" id="CEM45015.1"/>
    </source>
</evidence>
<sequence length="162" mass="18388">MLTQYQRINQVLVKLPAEGLDQSSGDLNGNRDAMGWEEGWSRDVGIEEQMRPANVLRLLQTSFPSLQLHNILRVDHPYNATYPYRRIMSQQQSQMKGLFPSRALKFAVAPASYGTPTHVLFEQDWLMAWHGCSLHLVPEILRTGLRGESLLLSLQWAQSGPS</sequence>
<dbReference type="VEuPathDB" id="CryptoDB:Cvel_7370"/>
<accession>A0A0G4HL17</accession>
<organism evidence="1">
    <name type="scientific">Chromera velia CCMP2878</name>
    <dbReference type="NCBI Taxonomy" id="1169474"/>
    <lineage>
        <taxon>Eukaryota</taxon>
        <taxon>Sar</taxon>
        <taxon>Alveolata</taxon>
        <taxon>Colpodellida</taxon>
        <taxon>Chromeraceae</taxon>
        <taxon>Chromera</taxon>
    </lineage>
</organism>
<gene>
    <name evidence="1" type="ORF">Cvel_7370</name>
</gene>
<protein>
    <submittedName>
        <fullName evidence="1">Uncharacterized protein</fullName>
    </submittedName>
</protein>
<dbReference type="AlphaFoldDB" id="A0A0G4HL17"/>
<reference evidence="1" key="1">
    <citation type="submission" date="2014-11" db="EMBL/GenBank/DDBJ databases">
        <authorList>
            <person name="Otto D Thomas"/>
            <person name="Naeem Raeece"/>
        </authorList>
    </citation>
    <scope>NUCLEOTIDE SEQUENCE</scope>
</reference>
<name>A0A0G4HL17_9ALVE</name>
<proteinExistence type="predicted"/>